<organism evidence="2">
    <name type="scientific">Albugo laibachii Nc14</name>
    <dbReference type="NCBI Taxonomy" id="890382"/>
    <lineage>
        <taxon>Eukaryota</taxon>
        <taxon>Sar</taxon>
        <taxon>Stramenopiles</taxon>
        <taxon>Oomycota</taxon>
        <taxon>Peronosporomycetes</taxon>
        <taxon>Albuginales</taxon>
        <taxon>Albuginaceae</taxon>
        <taxon>Albugo</taxon>
    </lineage>
</organism>
<reference evidence="2" key="1">
    <citation type="journal article" date="2011" name="PLoS Biol.">
        <title>Gene gain and loss during evolution of obligate parasitism in the white rust pathogen of Arabidopsis thaliana.</title>
        <authorList>
            <person name="Kemen E."/>
            <person name="Gardiner A."/>
            <person name="Schultz-Larsen T."/>
            <person name="Kemen A.C."/>
            <person name="Balmuth A.L."/>
            <person name="Robert-Seilaniantz A."/>
            <person name="Bailey K."/>
            <person name="Holub E."/>
            <person name="Studholme D.J."/>
            <person name="Maclean D."/>
            <person name="Jones J.D."/>
        </authorList>
    </citation>
    <scope>NUCLEOTIDE SEQUENCE</scope>
</reference>
<dbReference type="PROSITE" id="PS50994">
    <property type="entry name" value="INTEGRASE"/>
    <property type="match status" value="1"/>
</dbReference>
<dbReference type="SUPFAM" id="SSF53098">
    <property type="entry name" value="Ribonuclease H-like"/>
    <property type="match status" value="1"/>
</dbReference>
<proteinExistence type="predicted"/>
<dbReference type="GO" id="GO:0015074">
    <property type="term" value="P:DNA integration"/>
    <property type="evidence" value="ECO:0007669"/>
    <property type="project" value="InterPro"/>
</dbReference>
<dbReference type="PANTHER" id="PTHR42648:SF28">
    <property type="entry name" value="TRANSPOSON-ENCODED PROTEIN WITH RIBONUCLEASE H-LIKE AND RETROVIRUS ZINC FINGER-LIKE DOMAINS"/>
    <property type="match status" value="1"/>
</dbReference>
<dbReference type="HOGENOM" id="CLU_740608_0_0_1"/>
<dbReference type="AlphaFoldDB" id="F0WXR3"/>
<dbReference type="EMBL" id="FR824407">
    <property type="protein sequence ID" value="CCA26259.1"/>
    <property type="molecule type" value="Genomic_DNA"/>
</dbReference>
<protein>
    <submittedName>
        <fullName evidence="2">Copiatype polyprotein putative</fullName>
    </submittedName>
</protein>
<name>F0WXR3_9STRA</name>
<gene>
    <name evidence="2" type="primary">AlNc14C362G10999</name>
    <name evidence="2" type="ORF">ALNC14_124030</name>
</gene>
<evidence type="ECO:0000259" key="1">
    <source>
        <dbReference type="PROSITE" id="PS50994"/>
    </source>
</evidence>
<dbReference type="GO" id="GO:0003676">
    <property type="term" value="F:nucleic acid binding"/>
    <property type="evidence" value="ECO:0007669"/>
    <property type="project" value="InterPro"/>
</dbReference>
<dbReference type="Gene3D" id="3.30.420.10">
    <property type="entry name" value="Ribonuclease H-like superfamily/Ribonuclease H"/>
    <property type="match status" value="1"/>
</dbReference>
<dbReference type="PANTHER" id="PTHR42648">
    <property type="entry name" value="TRANSPOSASE, PUTATIVE-RELATED"/>
    <property type="match status" value="1"/>
</dbReference>
<feature type="domain" description="Integrase catalytic" evidence="1">
    <location>
        <begin position="173"/>
        <end position="342"/>
    </location>
</feature>
<sequence>MHLKGNADFVVRVDGELRRIKLRDFNYSADLPWNILAYGKIEERGYDLRYDGTTRAVIRRSDGFKIFDVEKDTNNVLVVRVVTDDVVGIDAMKIEECVAAALVEATSSMIPDAQQGSLLDFHMRFGHLAYDTIERMANDLSSEILLTDKKRSACLMCAQGKQTRNHQSVQDTGTNAPIDRVGGVICSDTKGTIMPIDRCGNRYLINFVDHKSNYCRVFLAKTKDKATKAFETFLIYFEERSNCKVHCLPTDGGGEYKVVDPFCKKTGVRRQVSESGNQASNGKVERMHQTVMNMVRSMIFGSGLPLSFWEAAAVYASYILNRIPTRGSSGRASPLQVLSGVSTTLTDIVILDHHAPRFGHQNIRLLTGEGKRES</sequence>
<dbReference type="InterPro" id="IPR012337">
    <property type="entry name" value="RNaseH-like_sf"/>
</dbReference>
<reference evidence="2" key="2">
    <citation type="submission" date="2011-02" db="EMBL/GenBank/DDBJ databases">
        <authorList>
            <person name="MacLean D."/>
        </authorList>
    </citation>
    <scope>NUCLEOTIDE SEQUENCE</scope>
</reference>
<dbReference type="InterPro" id="IPR001584">
    <property type="entry name" value="Integrase_cat-core"/>
</dbReference>
<dbReference type="InterPro" id="IPR036397">
    <property type="entry name" value="RNaseH_sf"/>
</dbReference>
<evidence type="ECO:0000313" key="2">
    <source>
        <dbReference type="EMBL" id="CCA26259.1"/>
    </source>
</evidence>
<dbReference type="InterPro" id="IPR039537">
    <property type="entry name" value="Retrotran_Ty1/copia-like"/>
</dbReference>
<accession>F0WXR3</accession>